<organism evidence="10 11">
    <name type="scientific">Novosphingobium aquae</name>
    <dbReference type="NCBI Taxonomy" id="3133435"/>
    <lineage>
        <taxon>Bacteria</taxon>
        <taxon>Pseudomonadati</taxon>
        <taxon>Pseudomonadota</taxon>
        <taxon>Alphaproteobacteria</taxon>
        <taxon>Sphingomonadales</taxon>
        <taxon>Sphingomonadaceae</taxon>
        <taxon>Novosphingobium</taxon>
    </lineage>
</organism>
<feature type="transmembrane region" description="Helical" evidence="8">
    <location>
        <begin position="56"/>
        <end position="76"/>
    </location>
</feature>
<sequence>MLPDPPQSQPAISERELVIMLALLQALHAFAVDAMLPALGLISNELNVTDPNKRQLIIGMFLLGLGVGSLIPGSLADRYGRKTVLLVCVAGYVVLSLASALVTDIDVLIGMRFLLGIISSGLSVLPQAIIRDRFEGDRMARLQSMIAMIFLVVPMLAPSIGQAIMLFASWRWIFGAMGLVGVLMMVWAWKRLPETLHPEYRQTIRPATIARNMGEAVMTRSSIGYVLGSACMLGVGWGYIQSSQQLVAEHFGAGTLFPLIFGGMALAMATSNFANSRIVERFGARRVSHAALLTYLTISLVQYSLAQSGHQTLWQFVFVQTLSMMLMGFVGANFGSIALQPFARIAGAASSVQAFIRMVLASLIGWAVGQSYDQTAVPYSQALVLSGVLTLALVLFSEKGRLFRRLNKPGTTHPVAAP</sequence>
<comment type="similarity">
    <text evidence="2 8">Belongs to the major facilitator superfamily. Bcr/CmlA family.</text>
</comment>
<evidence type="ECO:0000256" key="1">
    <source>
        <dbReference type="ARBA" id="ARBA00004651"/>
    </source>
</evidence>
<feature type="transmembrane region" description="Helical" evidence="8">
    <location>
        <begin position="83"/>
        <end position="103"/>
    </location>
</feature>
<feature type="transmembrane region" description="Helical" evidence="8">
    <location>
        <begin position="17"/>
        <end position="36"/>
    </location>
</feature>
<keyword evidence="6 8" id="KW-1133">Transmembrane helix</keyword>
<feature type="domain" description="Major facilitator superfamily (MFS) profile" evidence="9">
    <location>
        <begin position="17"/>
        <end position="399"/>
    </location>
</feature>
<keyword evidence="4" id="KW-1003">Cell membrane</keyword>
<accession>A0ABU8SBG5</accession>
<feature type="transmembrane region" description="Helical" evidence="8">
    <location>
        <begin position="379"/>
        <end position="396"/>
    </location>
</feature>
<dbReference type="InterPro" id="IPR036259">
    <property type="entry name" value="MFS_trans_sf"/>
</dbReference>
<dbReference type="Proteomes" id="UP001379235">
    <property type="component" value="Unassembled WGS sequence"/>
</dbReference>
<evidence type="ECO:0000256" key="8">
    <source>
        <dbReference type="RuleBase" id="RU365088"/>
    </source>
</evidence>
<evidence type="ECO:0000256" key="2">
    <source>
        <dbReference type="ARBA" id="ARBA00006236"/>
    </source>
</evidence>
<feature type="transmembrane region" description="Helical" evidence="8">
    <location>
        <begin position="109"/>
        <end position="130"/>
    </location>
</feature>
<dbReference type="PANTHER" id="PTHR23502:SF132">
    <property type="entry name" value="POLYAMINE TRANSPORTER 2-RELATED"/>
    <property type="match status" value="1"/>
</dbReference>
<feature type="transmembrane region" description="Helical" evidence="8">
    <location>
        <begin position="252"/>
        <end position="275"/>
    </location>
</feature>
<dbReference type="InterPro" id="IPR020846">
    <property type="entry name" value="MFS_dom"/>
</dbReference>
<feature type="transmembrane region" description="Helical" evidence="8">
    <location>
        <begin position="312"/>
        <end position="334"/>
    </location>
</feature>
<feature type="transmembrane region" description="Helical" evidence="8">
    <location>
        <begin position="222"/>
        <end position="240"/>
    </location>
</feature>
<dbReference type="EMBL" id="JBBHJY010000008">
    <property type="protein sequence ID" value="MEJ6011314.1"/>
    <property type="molecule type" value="Genomic_DNA"/>
</dbReference>
<comment type="subcellular location">
    <subcellularLocation>
        <location evidence="8">Cell inner membrane</location>
        <topology evidence="8">Multi-pass membrane protein</topology>
    </subcellularLocation>
    <subcellularLocation>
        <location evidence="1">Cell membrane</location>
        <topology evidence="1">Multi-pass membrane protein</topology>
    </subcellularLocation>
</comment>
<reference evidence="10 11" key="1">
    <citation type="submission" date="2024-03" db="EMBL/GenBank/DDBJ databases">
        <authorList>
            <person name="Jo J.-H."/>
        </authorList>
    </citation>
    <scope>NUCLEOTIDE SEQUENCE [LARGE SCALE GENOMIC DNA]</scope>
    <source>
        <strain evidence="10 11">AS3R-12</strain>
    </source>
</reference>
<feature type="transmembrane region" description="Helical" evidence="8">
    <location>
        <begin position="287"/>
        <end position="306"/>
    </location>
</feature>
<dbReference type="Pfam" id="PF07690">
    <property type="entry name" value="MFS_1"/>
    <property type="match status" value="1"/>
</dbReference>
<protein>
    <recommendedName>
        <fullName evidence="8">Bcr/CflA family efflux transporter</fullName>
    </recommendedName>
</protein>
<gene>
    <name evidence="10" type="ORF">WG900_15435</name>
</gene>
<dbReference type="InterPro" id="IPR004812">
    <property type="entry name" value="Efflux_drug-R_Bcr/CmlA"/>
</dbReference>
<dbReference type="RefSeq" id="WP_339968418.1">
    <property type="nucleotide sequence ID" value="NZ_JBBHJY010000008.1"/>
</dbReference>
<evidence type="ECO:0000256" key="7">
    <source>
        <dbReference type="ARBA" id="ARBA00023136"/>
    </source>
</evidence>
<proteinExistence type="inferred from homology"/>
<keyword evidence="8" id="KW-0997">Cell inner membrane</keyword>
<feature type="transmembrane region" description="Helical" evidence="8">
    <location>
        <begin position="142"/>
        <end position="164"/>
    </location>
</feature>
<dbReference type="NCBIfam" id="TIGR00710">
    <property type="entry name" value="efflux_Bcr_CflA"/>
    <property type="match status" value="1"/>
</dbReference>
<keyword evidence="7 8" id="KW-0472">Membrane</keyword>
<dbReference type="PROSITE" id="PS50850">
    <property type="entry name" value="MFS"/>
    <property type="match status" value="1"/>
</dbReference>
<evidence type="ECO:0000313" key="10">
    <source>
        <dbReference type="EMBL" id="MEJ6011314.1"/>
    </source>
</evidence>
<name>A0ABU8SBG5_9SPHN</name>
<keyword evidence="11" id="KW-1185">Reference proteome</keyword>
<dbReference type="CDD" id="cd17320">
    <property type="entry name" value="MFS_MdfA_MDR_like"/>
    <property type="match status" value="1"/>
</dbReference>
<dbReference type="PANTHER" id="PTHR23502">
    <property type="entry name" value="MAJOR FACILITATOR SUPERFAMILY"/>
    <property type="match status" value="1"/>
</dbReference>
<evidence type="ECO:0000259" key="9">
    <source>
        <dbReference type="PROSITE" id="PS50850"/>
    </source>
</evidence>
<comment type="caution">
    <text evidence="10">The sequence shown here is derived from an EMBL/GenBank/DDBJ whole genome shotgun (WGS) entry which is preliminary data.</text>
</comment>
<keyword evidence="5 8" id="KW-0812">Transmembrane</keyword>
<evidence type="ECO:0000256" key="6">
    <source>
        <dbReference type="ARBA" id="ARBA00022989"/>
    </source>
</evidence>
<evidence type="ECO:0000256" key="5">
    <source>
        <dbReference type="ARBA" id="ARBA00022692"/>
    </source>
</evidence>
<keyword evidence="3 8" id="KW-0813">Transport</keyword>
<dbReference type="SUPFAM" id="SSF103473">
    <property type="entry name" value="MFS general substrate transporter"/>
    <property type="match status" value="1"/>
</dbReference>
<feature type="transmembrane region" description="Helical" evidence="8">
    <location>
        <begin position="170"/>
        <end position="189"/>
    </location>
</feature>
<feature type="transmembrane region" description="Helical" evidence="8">
    <location>
        <begin position="346"/>
        <end position="367"/>
    </location>
</feature>
<dbReference type="Gene3D" id="1.20.1720.10">
    <property type="entry name" value="Multidrug resistance protein D"/>
    <property type="match status" value="1"/>
</dbReference>
<dbReference type="InterPro" id="IPR011701">
    <property type="entry name" value="MFS"/>
</dbReference>
<evidence type="ECO:0000313" key="11">
    <source>
        <dbReference type="Proteomes" id="UP001379235"/>
    </source>
</evidence>
<evidence type="ECO:0000256" key="3">
    <source>
        <dbReference type="ARBA" id="ARBA00022448"/>
    </source>
</evidence>
<evidence type="ECO:0000256" key="4">
    <source>
        <dbReference type="ARBA" id="ARBA00022475"/>
    </source>
</evidence>